<feature type="compositionally biased region" description="Basic and acidic residues" evidence="1">
    <location>
        <begin position="107"/>
        <end position="118"/>
    </location>
</feature>
<feature type="region of interest" description="Disordered" evidence="1">
    <location>
        <begin position="60"/>
        <end position="91"/>
    </location>
</feature>
<evidence type="ECO:0000313" key="3">
    <source>
        <dbReference type="Proteomes" id="UP001157418"/>
    </source>
</evidence>
<dbReference type="EMBL" id="CAKMRJ010000001">
    <property type="protein sequence ID" value="CAH1414373.1"/>
    <property type="molecule type" value="Genomic_DNA"/>
</dbReference>
<proteinExistence type="predicted"/>
<gene>
    <name evidence="2" type="ORF">LVIROSA_LOCUS2291</name>
</gene>
<feature type="compositionally biased region" description="Low complexity" evidence="1">
    <location>
        <begin position="78"/>
        <end position="87"/>
    </location>
</feature>
<reference evidence="2 3" key="1">
    <citation type="submission" date="2022-01" db="EMBL/GenBank/DDBJ databases">
        <authorList>
            <person name="Xiong W."/>
            <person name="Schranz E."/>
        </authorList>
    </citation>
    <scope>NUCLEOTIDE SEQUENCE [LARGE SCALE GENOMIC DNA]</scope>
</reference>
<evidence type="ECO:0000256" key="1">
    <source>
        <dbReference type="SAM" id="MobiDB-lite"/>
    </source>
</evidence>
<keyword evidence="3" id="KW-1185">Reference proteome</keyword>
<feature type="compositionally biased region" description="Basic and acidic residues" evidence="1">
    <location>
        <begin position="60"/>
        <end position="77"/>
    </location>
</feature>
<evidence type="ECO:0000313" key="2">
    <source>
        <dbReference type="EMBL" id="CAH1414373.1"/>
    </source>
</evidence>
<comment type="caution">
    <text evidence="2">The sequence shown here is derived from an EMBL/GenBank/DDBJ whole genome shotgun (WGS) entry which is preliminary data.</text>
</comment>
<protein>
    <submittedName>
        <fullName evidence="2">Uncharacterized protein</fullName>
    </submittedName>
</protein>
<accession>A0AAU9M0A1</accession>
<name>A0AAU9M0A1_9ASTR</name>
<feature type="region of interest" description="Disordered" evidence="1">
    <location>
        <begin position="103"/>
        <end position="124"/>
    </location>
</feature>
<dbReference type="AlphaFoldDB" id="A0AAU9M0A1"/>
<dbReference type="Proteomes" id="UP001157418">
    <property type="component" value="Unassembled WGS sequence"/>
</dbReference>
<organism evidence="2 3">
    <name type="scientific">Lactuca virosa</name>
    <dbReference type="NCBI Taxonomy" id="75947"/>
    <lineage>
        <taxon>Eukaryota</taxon>
        <taxon>Viridiplantae</taxon>
        <taxon>Streptophyta</taxon>
        <taxon>Embryophyta</taxon>
        <taxon>Tracheophyta</taxon>
        <taxon>Spermatophyta</taxon>
        <taxon>Magnoliopsida</taxon>
        <taxon>eudicotyledons</taxon>
        <taxon>Gunneridae</taxon>
        <taxon>Pentapetalae</taxon>
        <taxon>asterids</taxon>
        <taxon>campanulids</taxon>
        <taxon>Asterales</taxon>
        <taxon>Asteraceae</taxon>
        <taxon>Cichorioideae</taxon>
        <taxon>Cichorieae</taxon>
        <taxon>Lactucinae</taxon>
        <taxon>Lactuca</taxon>
    </lineage>
</organism>
<sequence>MGDVVIANIPKMQTATFVTSDPRNFLIVGSISQAMLSRVLVDRPIIVEYLKTVVPTREVGSDSIHEEEIPKKKEKISNGKGKSIVSKKSIKQNKQRLTQLVIEEESSEHTESLDRNENESALNN</sequence>